<name>A0A7X2Z8A2_9BACL</name>
<protein>
    <submittedName>
        <fullName evidence="6">Substrate-binding domain-containing protein</fullName>
    </submittedName>
</protein>
<feature type="signal peptide" evidence="4">
    <location>
        <begin position="1"/>
        <end position="20"/>
    </location>
</feature>
<comment type="caution">
    <text evidence="6">The sequence shown here is derived from an EMBL/GenBank/DDBJ whole genome shotgun (WGS) entry which is preliminary data.</text>
</comment>
<dbReference type="AlphaFoldDB" id="A0A7X2Z8A2"/>
<gene>
    <name evidence="6" type="ORF">GNP93_05530</name>
</gene>
<feature type="chain" id="PRO_5039029605" evidence="4">
    <location>
        <begin position="21"/>
        <end position="334"/>
    </location>
</feature>
<feature type="domain" description="Periplasmic binding protein" evidence="5">
    <location>
        <begin position="53"/>
        <end position="309"/>
    </location>
</feature>
<dbReference type="GO" id="GO:0030246">
    <property type="term" value="F:carbohydrate binding"/>
    <property type="evidence" value="ECO:0007669"/>
    <property type="project" value="UniProtKB-ARBA"/>
</dbReference>
<dbReference type="SUPFAM" id="SSF53822">
    <property type="entry name" value="Periplasmic binding protein-like I"/>
    <property type="match status" value="1"/>
</dbReference>
<evidence type="ECO:0000313" key="7">
    <source>
        <dbReference type="Proteomes" id="UP000450917"/>
    </source>
</evidence>
<evidence type="ECO:0000256" key="3">
    <source>
        <dbReference type="ARBA" id="ARBA00022729"/>
    </source>
</evidence>
<dbReference type="EMBL" id="WNZX01000003">
    <property type="protein sequence ID" value="MUG70138.1"/>
    <property type="molecule type" value="Genomic_DNA"/>
</dbReference>
<dbReference type="CDD" id="cd06301">
    <property type="entry name" value="PBP1_rhizopine_binding-like"/>
    <property type="match status" value="1"/>
</dbReference>
<comment type="similarity">
    <text evidence="2">Belongs to the bacterial solute-binding protein 2 family.</text>
</comment>
<keyword evidence="7" id="KW-1185">Reference proteome</keyword>
<comment type="subcellular location">
    <subcellularLocation>
        <location evidence="1">Cell envelope</location>
    </subcellularLocation>
</comment>
<dbReference type="GO" id="GO:0030313">
    <property type="term" value="C:cell envelope"/>
    <property type="evidence" value="ECO:0007669"/>
    <property type="project" value="UniProtKB-SubCell"/>
</dbReference>
<dbReference type="InterPro" id="IPR028082">
    <property type="entry name" value="Peripla_BP_I"/>
</dbReference>
<dbReference type="PROSITE" id="PS51257">
    <property type="entry name" value="PROKAR_LIPOPROTEIN"/>
    <property type="match status" value="1"/>
</dbReference>
<dbReference type="Pfam" id="PF13407">
    <property type="entry name" value="Peripla_BP_4"/>
    <property type="match status" value="1"/>
</dbReference>
<evidence type="ECO:0000256" key="2">
    <source>
        <dbReference type="ARBA" id="ARBA00007639"/>
    </source>
</evidence>
<dbReference type="PANTHER" id="PTHR46847:SF1">
    <property type="entry name" value="D-ALLOSE-BINDING PERIPLASMIC PROTEIN-RELATED"/>
    <property type="match status" value="1"/>
</dbReference>
<keyword evidence="3 4" id="KW-0732">Signal</keyword>
<dbReference type="Gene3D" id="3.40.50.2300">
    <property type="match status" value="2"/>
</dbReference>
<evidence type="ECO:0000256" key="4">
    <source>
        <dbReference type="SAM" id="SignalP"/>
    </source>
</evidence>
<accession>A0A7X2Z8A2</accession>
<organism evidence="6 7">
    <name type="scientific">Paenibacillus validus</name>
    <dbReference type="NCBI Taxonomy" id="44253"/>
    <lineage>
        <taxon>Bacteria</taxon>
        <taxon>Bacillati</taxon>
        <taxon>Bacillota</taxon>
        <taxon>Bacilli</taxon>
        <taxon>Bacillales</taxon>
        <taxon>Paenibacillaceae</taxon>
        <taxon>Paenibacillus</taxon>
    </lineage>
</organism>
<evidence type="ECO:0000313" key="6">
    <source>
        <dbReference type="EMBL" id="MUG70138.1"/>
    </source>
</evidence>
<dbReference type="InterPro" id="IPR025997">
    <property type="entry name" value="SBP_2_dom"/>
</dbReference>
<dbReference type="PANTHER" id="PTHR46847">
    <property type="entry name" value="D-ALLOSE-BINDING PERIPLASMIC PROTEIN-RELATED"/>
    <property type="match status" value="1"/>
</dbReference>
<sequence length="334" mass="35762">MKKFSMVLLLSLVFAMIVSACSSGTNQSTAPDQSGAKPSGGNDAASGGKKIVIGAALPDFSDKWLSYLQDGMKKYQATQKDVEVTYVDAQNDANKQLAQVENFISQKVNAIAIVPVDTVSIVDMVDRANKANIPIVVVNRSYDGVDKATSYVGSESITAGIMEMEEVAKLLNNKGNIGIMTGQSGQEAQIKRTEGNKQIISKNPEMKLVLEGTGSWDRAKGMALMENWLNSGQKIDAVVSNNDEMAIGAIMAAEAAGKAKDIVFAGVDATPDALEFVKSGKLHVTVFQNADGQGRGALETAIKAAKGEKVEKNVYIPYELVTKANVEEYIKKWQ</sequence>
<proteinExistence type="inferred from homology"/>
<dbReference type="Proteomes" id="UP000450917">
    <property type="component" value="Unassembled WGS sequence"/>
</dbReference>
<evidence type="ECO:0000259" key="5">
    <source>
        <dbReference type="Pfam" id="PF13407"/>
    </source>
</evidence>
<evidence type="ECO:0000256" key="1">
    <source>
        <dbReference type="ARBA" id="ARBA00004196"/>
    </source>
</evidence>
<dbReference type="RefSeq" id="WP_127606443.1">
    <property type="nucleotide sequence ID" value="NZ_JARTHJ010000005.1"/>
</dbReference>
<reference evidence="6 7" key="1">
    <citation type="submission" date="2019-11" db="EMBL/GenBank/DDBJ databases">
        <title>Draft genome sequences of five Paenibacillus species of dairy origin.</title>
        <authorList>
            <person name="Olajide A.M."/>
            <person name="Chen S."/>
            <person name="Lapointe G."/>
        </authorList>
    </citation>
    <scope>NUCLEOTIDE SEQUENCE [LARGE SCALE GENOMIC DNA]</scope>
    <source>
        <strain evidence="6 7">2CS3</strain>
    </source>
</reference>